<evidence type="ECO:0000256" key="2">
    <source>
        <dbReference type="ARBA" id="ARBA00022490"/>
    </source>
</evidence>
<sequence>MSTAMNFGIKSFKPRPPEKGSFPLDHLGECKPFKEIFMKCLRENNFQSNLCREESKEYLECRMERYVLCSRESEDLFGQYYIKLPPSALDFVLHHSSGLCNSSYM</sequence>
<evidence type="ECO:0000256" key="4">
    <source>
        <dbReference type="ARBA" id="ARBA00038223"/>
    </source>
</evidence>
<dbReference type="EMBL" id="WNYA01000008">
    <property type="protein sequence ID" value="KAG8557989.1"/>
    <property type="molecule type" value="Genomic_DNA"/>
</dbReference>
<dbReference type="PANTHER" id="PTHR21107:SF2">
    <property type="entry name" value="CYTOCHROME C OXIDASE ASSEMBLY PROTEIN COX19"/>
    <property type="match status" value="1"/>
</dbReference>
<dbReference type="SUPFAM" id="SSF47072">
    <property type="entry name" value="Cysteine alpha-hairpin motif"/>
    <property type="match status" value="1"/>
</dbReference>
<evidence type="ECO:0000313" key="8">
    <source>
        <dbReference type="Proteomes" id="UP000824782"/>
    </source>
</evidence>
<evidence type="ECO:0000256" key="1">
    <source>
        <dbReference type="ARBA" id="ARBA00004496"/>
    </source>
</evidence>
<evidence type="ECO:0000313" key="7">
    <source>
        <dbReference type="EMBL" id="KAG8557989.1"/>
    </source>
</evidence>
<dbReference type="Pfam" id="PF06747">
    <property type="entry name" value="CHCH"/>
    <property type="match status" value="1"/>
</dbReference>
<dbReference type="GO" id="GO:0005758">
    <property type="term" value="C:mitochondrial intermembrane space"/>
    <property type="evidence" value="ECO:0007669"/>
    <property type="project" value="TreeGrafter"/>
</dbReference>
<evidence type="ECO:0000256" key="3">
    <source>
        <dbReference type="ARBA" id="ARBA00023157"/>
    </source>
</evidence>
<dbReference type="GO" id="GO:0033617">
    <property type="term" value="P:mitochondrial respiratory chain complex IV assembly"/>
    <property type="evidence" value="ECO:0007669"/>
    <property type="project" value="TreeGrafter"/>
</dbReference>
<dbReference type="AlphaFoldDB" id="A0AAV7A930"/>
<keyword evidence="3" id="KW-1015">Disulfide bond</keyword>
<comment type="similarity">
    <text evidence="4">Belongs to the COX19 family.</text>
</comment>
<comment type="subcellular location">
    <subcellularLocation>
        <location evidence="1">Cytoplasm</location>
    </subcellularLocation>
</comment>
<evidence type="ECO:0000256" key="5">
    <source>
        <dbReference type="ARBA" id="ARBA00039385"/>
    </source>
</evidence>
<organism evidence="7 8">
    <name type="scientific">Engystomops pustulosus</name>
    <name type="common">Tungara frog</name>
    <name type="synonym">Physalaemus pustulosus</name>
    <dbReference type="NCBI Taxonomy" id="76066"/>
    <lineage>
        <taxon>Eukaryota</taxon>
        <taxon>Metazoa</taxon>
        <taxon>Chordata</taxon>
        <taxon>Craniata</taxon>
        <taxon>Vertebrata</taxon>
        <taxon>Euteleostomi</taxon>
        <taxon>Amphibia</taxon>
        <taxon>Batrachia</taxon>
        <taxon>Anura</taxon>
        <taxon>Neobatrachia</taxon>
        <taxon>Hyloidea</taxon>
        <taxon>Leptodactylidae</taxon>
        <taxon>Leiuperinae</taxon>
        <taxon>Engystomops</taxon>
    </lineage>
</organism>
<dbReference type="InterPro" id="IPR009069">
    <property type="entry name" value="Cys_alpha_HP_mot_SF"/>
</dbReference>
<name>A0AAV7A930_ENGPU</name>
<dbReference type="InterPro" id="IPR051383">
    <property type="entry name" value="COX19"/>
</dbReference>
<protein>
    <recommendedName>
        <fullName evidence="5">Cytochrome c oxidase assembly protein COX19</fullName>
    </recommendedName>
</protein>
<dbReference type="Proteomes" id="UP000824782">
    <property type="component" value="Unassembled WGS sequence"/>
</dbReference>
<dbReference type="PROSITE" id="PS51808">
    <property type="entry name" value="CHCH"/>
    <property type="match status" value="1"/>
</dbReference>
<reference evidence="7" key="1">
    <citation type="thesis" date="2020" institute="ProQuest LLC" country="789 East Eisenhower Parkway, Ann Arbor, MI, USA">
        <title>Comparative Genomics and Chromosome Evolution.</title>
        <authorList>
            <person name="Mudd A.B."/>
        </authorList>
    </citation>
    <scope>NUCLEOTIDE SEQUENCE</scope>
    <source>
        <strain evidence="7">237g6f4</strain>
        <tissue evidence="7">Blood</tissue>
    </source>
</reference>
<keyword evidence="8" id="KW-1185">Reference proteome</keyword>
<comment type="caution">
    <text evidence="7">The sequence shown here is derived from an EMBL/GenBank/DDBJ whole genome shotgun (WGS) entry which is preliminary data.</text>
</comment>
<proteinExistence type="inferred from homology"/>
<feature type="domain" description="CHCH" evidence="6">
    <location>
        <begin position="30"/>
        <end position="64"/>
    </location>
</feature>
<evidence type="ECO:0000259" key="6">
    <source>
        <dbReference type="Pfam" id="PF06747"/>
    </source>
</evidence>
<accession>A0AAV7A930</accession>
<gene>
    <name evidence="7" type="ORF">GDO81_016805</name>
</gene>
<keyword evidence="2" id="KW-0963">Cytoplasm</keyword>
<dbReference type="InterPro" id="IPR010625">
    <property type="entry name" value="CHCH"/>
</dbReference>
<dbReference type="PANTHER" id="PTHR21107">
    <property type="entry name" value="CYTOCHROME C OXIDASE ASSEMBLY PROTEIN COX19"/>
    <property type="match status" value="1"/>
</dbReference>